<organism evidence="1 2">
    <name type="scientific">Planobispora rosea</name>
    <dbReference type="NCBI Taxonomy" id="35762"/>
    <lineage>
        <taxon>Bacteria</taxon>
        <taxon>Bacillati</taxon>
        <taxon>Actinomycetota</taxon>
        <taxon>Actinomycetes</taxon>
        <taxon>Streptosporangiales</taxon>
        <taxon>Streptosporangiaceae</taxon>
        <taxon>Planobispora</taxon>
    </lineage>
</organism>
<name>A0A8J3WAP6_PLARO</name>
<keyword evidence="2" id="KW-1185">Reference proteome</keyword>
<evidence type="ECO:0000313" key="1">
    <source>
        <dbReference type="EMBL" id="GIH82310.1"/>
    </source>
</evidence>
<comment type="caution">
    <text evidence="1">The sequence shown here is derived from an EMBL/GenBank/DDBJ whole genome shotgun (WGS) entry which is preliminary data.</text>
</comment>
<sequence>MPPAISIQIPTNSLPIMVRTQPIGSGWEPEGRRGGDADFAREAGARLAEAVRAGVDLDRPEPPLAGVLPEAPLDVRVAMVGG</sequence>
<dbReference type="Proteomes" id="UP000655044">
    <property type="component" value="Unassembled WGS sequence"/>
</dbReference>
<reference evidence="1" key="1">
    <citation type="submission" date="2021-01" db="EMBL/GenBank/DDBJ databases">
        <title>Whole genome shotgun sequence of Planobispora rosea NBRC 15558.</title>
        <authorList>
            <person name="Komaki H."/>
            <person name="Tamura T."/>
        </authorList>
    </citation>
    <scope>NUCLEOTIDE SEQUENCE</scope>
    <source>
        <strain evidence="1">NBRC 15558</strain>
    </source>
</reference>
<accession>A0A8J3WAP6</accession>
<dbReference type="EMBL" id="BOOI01000006">
    <property type="protein sequence ID" value="GIH82310.1"/>
    <property type="molecule type" value="Genomic_DNA"/>
</dbReference>
<proteinExistence type="predicted"/>
<gene>
    <name evidence="1" type="ORF">Pro02_07180</name>
</gene>
<dbReference type="AlphaFoldDB" id="A0A8J3WAP6"/>
<evidence type="ECO:0000313" key="2">
    <source>
        <dbReference type="Proteomes" id="UP000655044"/>
    </source>
</evidence>
<protein>
    <submittedName>
        <fullName evidence="1">Uncharacterized protein</fullName>
    </submittedName>
</protein>